<feature type="region of interest" description="Disordered" evidence="4">
    <location>
        <begin position="595"/>
        <end position="616"/>
    </location>
</feature>
<dbReference type="InterPro" id="IPR036770">
    <property type="entry name" value="Ankyrin_rpt-contain_sf"/>
</dbReference>
<dbReference type="PROSITE" id="PS50088">
    <property type="entry name" value="ANK_REPEAT"/>
    <property type="match status" value="2"/>
</dbReference>
<feature type="repeat" description="ANK" evidence="3">
    <location>
        <begin position="261"/>
        <end position="293"/>
    </location>
</feature>
<dbReference type="SUPFAM" id="SSF48403">
    <property type="entry name" value="Ankyrin repeat"/>
    <property type="match status" value="1"/>
</dbReference>
<feature type="region of interest" description="Disordered" evidence="4">
    <location>
        <begin position="510"/>
        <end position="547"/>
    </location>
</feature>
<name>A0A6V7Q234_ANACO</name>
<reference evidence="5" key="1">
    <citation type="submission" date="2020-07" db="EMBL/GenBank/DDBJ databases">
        <authorList>
            <person name="Lin J."/>
        </authorList>
    </citation>
    <scope>NUCLEOTIDE SEQUENCE</scope>
</reference>
<feature type="compositionally biased region" description="Polar residues" evidence="4">
    <location>
        <begin position="530"/>
        <end position="547"/>
    </location>
</feature>
<dbReference type="PANTHER" id="PTHR24186:SF38">
    <property type="entry name" value="ANKYRIN REPEAT FAMILY PROTEIN"/>
    <property type="match status" value="1"/>
</dbReference>
<feature type="compositionally biased region" description="Basic residues" evidence="4">
    <location>
        <begin position="69"/>
        <end position="89"/>
    </location>
</feature>
<dbReference type="PROSITE" id="PS50297">
    <property type="entry name" value="ANK_REP_REGION"/>
    <property type="match status" value="2"/>
</dbReference>
<feature type="compositionally biased region" description="Basic and acidic residues" evidence="4">
    <location>
        <begin position="28"/>
        <end position="39"/>
    </location>
</feature>
<evidence type="ECO:0000256" key="4">
    <source>
        <dbReference type="SAM" id="MobiDB-lite"/>
    </source>
</evidence>
<dbReference type="InterPro" id="IPR002110">
    <property type="entry name" value="Ankyrin_rpt"/>
</dbReference>
<sequence>MVEPLQWRSSPASSPAVGEHGGPVVVRVADRLGGGERPLRAGARAHPPRRQPPHQAHLAPPHPPPRDRLGRRRRRRALRRRRQMPRGRRAQPLPRMRGQEPEEFPDQGRLRRVAPLHRGFGRDVGFARRLLDKNPLLVFGEGEYGITDIFYAAARGKNSELFRLLLEFAVSPRCSTADDGSGGSAGDSDFRWEVVNRAAHAAARGGSLEVLRELLEKCPDVLEFRDVRGCTVLHAASGRGQTEVVKYLVASFDMINARDNQGNTALHVASFRGHLSVVEALIAASPSLLLLKNDAGDTFLHMAVAGFRTPGFRRLDRQMELMKQLICGKIIDLNEIINIKNHEGRTIFHVAVIDNLHPNLVALLMSIRSIDLNVRDNDGMTPLDLLRQHPRSASSEILIKQLISAGGISNFRNQIAKSAIASQLRMQGSGNSPGTSFKISDAEIIFYTGIVEKMEASGRPSSCSSTTNKSELAHLSTNGEGHKILEKGENSVNKAANRLKILLRWPHRKETKIGAPKKPGDNDSLDSLKRFSQSADNNTPTPLRQRFSKPTSLLNNKRTLAVRNSMLSSPSTKKKYTAGLMHGVIQAMPHLANTPRASSNSFSRASMSSPPSVKSKGICLDSETTGDVASCSNSAVNSNNMMDNSLNKSGFTNSGVKKHYLCFGSRGLAVEGSSTGQRFIRTFKRSLLSVA</sequence>
<feature type="repeat" description="ANK" evidence="3">
    <location>
        <begin position="228"/>
        <end position="260"/>
    </location>
</feature>
<keyword evidence="2 3" id="KW-0040">ANK repeat</keyword>
<dbReference type="GO" id="GO:0005886">
    <property type="term" value="C:plasma membrane"/>
    <property type="evidence" value="ECO:0007669"/>
    <property type="project" value="TreeGrafter"/>
</dbReference>
<feature type="region of interest" description="Disordered" evidence="4">
    <location>
        <begin position="1"/>
        <end position="109"/>
    </location>
</feature>
<keyword evidence="1" id="KW-0677">Repeat</keyword>
<evidence type="ECO:0000256" key="2">
    <source>
        <dbReference type="ARBA" id="ARBA00023043"/>
    </source>
</evidence>
<evidence type="ECO:0000313" key="5">
    <source>
        <dbReference type="EMBL" id="CAD1837093.1"/>
    </source>
</evidence>
<feature type="compositionally biased region" description="Basic and acidic residues" evidence="4">
    <location>
        <begin position="518"/>
        <end position="529"/>
    </location>
</feature>
<dbReference type="AlphaFoldDB" id="A0A6V7Q234"/>
<proteinExistence type="predicted"/>
<dbReference type="PANTHER" id="PTHR24186">
    <property type="entry name" value="PROTEIN PHOSPHATASE 1 REGULATORY SUBUNIT"/>
    <property type="match status" value="1"/>
</dbReference>
<evidence type="ECO:0000256" key="1">
    <source>
        <dbReference type="ARBA" id="ARBA00022737"/>
    </source>
</evidence>
<accession>A0A6V7Q234</accession>
<dbReference type="EMBL" id="LR862131">
    <property type="protein sequence ID" value="CAD1837093.1"/>
    <property type="molecule type" value="Genomic_DNA"/>
</dbReference>
<organism evidence="5">
    <name type="scientific">Ananas comosus var. bracteatus</name>
    <name type="common">red pineapple</name>
    <dbReference type="NCBI Taxonomy" id="296719"/>
    <lineage>
        <taxon>Eukaryota</taxon>
        <taxon>Viridiplantae</taxon>
        <taxon>Streptophyta</taxon>
        <taxon>Embryophyta</taxon>
        <taxon>Tracheophyta</taxon>
        <taxon>Spermatophyta</taxon>
        <taxon>Magnoliopsida</taxon>
        <taxon>Liliopsida</taxon>
        <taxon>Poales</taxon>
        <taxon>Bromeliaceae</taxon>
        <taxon>Bromelioideae</taxon>
        <taxon>Ananas</taxon>
    </lineage>
</organism>
<dbReference type="Gene3D" id="1.25.40.20">
    <property type="entry name" value="Ankyrin repeat-containing domain"/>
    <property type="match status" value="1"/>
</dbReference>
<gene>
    <name evidence="5" type="ORF">CB5_LOCUS20304</name>
</gene>
<feature type="compositionally biased region" description="Low complexity" evidence="4">
    <location>
        <begin position="598"/>
        <end position="615"/>
    </location>
</feature>
<protein>
    <submittedName>
        <fullName evidence="5">Uncharacterized protein</fullName>
    </submittedName>
</protein>
<dbReference type="SMART" id="SM00248">
    <property type="entry name" value="ANK"/>
    <property type="match status" value="7"/>
</dbReference>
<dbReference type="Pfam" id="PF12796">
    <property type="entry name" value="Ank_2"/>
    <property type="match status" value="1"/>
</dbReference>
<evidence type="ECO:0000256" key="3">
    <source>
        <dbReference type="PROSITE-ProRule" id="PRU00023"/>
    </source>
</evidence>